<dbReference type="AlphaFoldDB" id="A0A2K3P114"/>
<gene>
    <name evidence="2" type="ORF">L195_g005473</name>
</gene>
<evidence type="ECO:0000313" key="2">
    <source>
        <dbReference type="EMBL" id="PNY08933.1"/>
    </source>
</evidence>
<protein>
    <submittedName>
        <fullName evidence="2">Ribonuclease H</fullName>
    </submittedName>
</protein>
<reference evidence="2 3" key="2">
    <citation type="journal article" date="2017" name="Front. Plant Sci.">
        <title>Gene Classification and Mining of Molecular Markers Useful in Red Clover (Trifolium pratense) Breeding.</title>
        <authorList>
            <person name="Istvanek J."/>
            <person name="Dluhosova J."/>
            <person name="Dluhos P."/>
            <person name="Patkova L."/>
            <person name="Nedelnik J."/>
            <person name="Repkova J."/>
        </authorList>
    </citation>
    <scope>NUCLEOTIDE SEQUENCE [LARGE SCALE GENOMIC DNA]</scope>
    <source>
        <strain evidence="3">cv. Tatra</strain>
        <tissue evidence="2">Young leaves</tissue>
    </source>
</reference>
<proteinExistence type="predicted"/>
<sequence length="260" mass="29946">MMVKDLIDVNGGWRFELLLPWLPNNLINKLHAIMPPSNDSNDDKVAWSGTSDGDFSIASAYTLLCQFSDEAWETDWLRIWMLRVPERIKTFIWLIRQDSLLTNYWKNKMHNGEPWCNHCVDVVEDTLHVLRDCPLAKSVWKVHGDNKLRPLQPWHFILRWVLQYFEADVSGIVIVNWQKMKIAIAWQRPEEGWLSLNTDGASRGHSVAGCRGLLRNLDGHWLGGATKLVANVDSSVYSMTGGTVVGWRLIQEIRRLLTLD</sequence>
<dbReference type="Pfam" id="PF13966">
    <property type="entry name" value="zf-RVT"/>
    <property type="match status" value="1"/>
</dbReference>
<dbReference type="Proteomes" id="UP000236291">
    <property type="component" value="Unassembled WGS sequence"/>
</dbReference>
<evidence type="ECO:0000259" key="1">
    <source>
        <dbReference type="Pfam" id="PF13966"/>
    </source>
</evidence>
<dbReference type="InterPro" id="IPR026960">
    <property type="entry name" value="RVT-Znf"/>
</dbReference>
<dbReference type="EMBL" id="ASHM01002825">
    <property type="protein sequence ID" value="PNY08933.1"/>
    <property type="molecule type" value="Genomic_DNA"/>
</dbReference>
<organism evidence="2 3">
    <name type="scientific">Trifolium pratense</name>
    <name type="common">Red clover</name>
    <dbReference type="NCBI Taxonomy" id="57577"/>
    <lineage>
        <taxon>Eukaryota</taxon>
        <taxon>Viridiplantae</taxon>
        <taxon>Streptophyta</taxon>
        <taxon>Embryophyta</taxon>
        <taxon>Tracheophyta</taxon>
        <taxon>Spermatophyta</taxon>
        <taxon>Magnoliopsida</taxon>
        <taxon>eudicotyledons</taxon>
        <taxon>Gunneridae</taxon>
        <taxon>Pentapetalae</taxon>
        <taxon>rosids</taxon>
        <taxon>fabids</taxon>
        <taxon>Fabales</taxon>
        <taxon>Fabaceae</taxon>
        <taxon>Papilionoideae</taxon>
        <taxon>50 kb inversion clade</taxon>
        <taxon>NPAAA clade</taxon>
        <taxon>Hologalegina</taxon>
        <taxon>IRL clade</taxon>
        <taxon>Trifolieae</taxon>
        <taxon>Trifolium</taxon>
    </lineage>
</organism>
<accession>A0A2K3P114</accession>
<evidence type="ECO:0000313" key="3">
    <source>
        <dbReference type="Proteomes" id="UP000236291"/>
    </source>
</evidence>
<name>A0A2K3P114_TRIPR</name>
<dbReference type="STRING" id="57577.A0A2K3P114"/>
<comment type="caution">
    <text evidence="2">The sequence shown here is derived from an EMBL/GenBank/DDBJ whole genome shotgun (WGS) entry which is preliminary data.</text>
</comment>
<reference evidence="2 3" key="1">
    <citation type="journal article" date="2014" name="Am. J. Bot.">
        <title>Genome assembly and annotation for red clover (Trifolium pratense; Fabaceae).</title>
        <authorList>
            <person name="Istvanek J."/>
            <person name="Jaros M."/>
            <person name="Krenek A."/>
            <person name="Repkova J."/>
        </authorList>
    </citation>
    <scope>NUCLEOTIDE SEQUENCE [LARGE SCALE GENOMIC DNA]</scope>
    <source>
        <strain evidence="3">cv. Tatra</strain>
        <tissue evidence="2">Young leaves</tissue>
    </source>
</reference>
<feature type="domain" description="Reverse transcriptase zinc-binding" evidence="1">
    <location>
        <begin position="55"/>
        <end position="140"/>
    </location>
</feature>